<dbReference type="SUPFAM" id="SSF117281">
    <property type="entry name" value="Kelch motif"/>
    <property type="match status" value="1"/>
</dbReference>
<dbReference type="InterPro" id="IPR052124">
    <property type="entry name" value="Rab9_kelch_effector"/>
</dbReference>
<keyword evidence="1" id="KW-0880">Kelch repeat</keyword>
<dbReference type="RefSeq" id="XP_032832287.1">
    <property type="nucleotide sequence ID" value="XM_032976396.1"/>
</dbReference>
<gene>
    <name evidence="7" type="primary">LOC116955369</name>
</gene>
<feature type="compositionally biased region" description="Pro residues" evidence="5">
    <location>
        <begin position="378"/>
        <end position="387"/>
    </location>
</feature>
<organism evidence="6 7">
    <name type="scientific">Petromyzon marinus</name>
    <name type="common">Sea lamprey</name>
    <dbReference type="NCBI Taxonomy" id="7757"/>
    <lineage>
        <taxon>Eukaryota</taxon>
        <taxon>Metazoa</taxon>
        <taxon>Chordata</taxon>
        <taxon>Craniata</taxon>
        <taxon>Vertebrata</taxon>
        <taxon>Cyclostomata</taxon>
        <taxon>Hyperoartia</taxon>
        <taxon>Petromyzontiformes</taxon>
        <taxon>Petromyzontidae</taxon>
        <taxon>Petromyzon</taxon>
    </lineage>
</organism>
<proteinExistence type="predicted"/>
<dbReference type="Proteomes" id="UP001318040">
    <property type="component" value="Chromosome 59"/>
</dbReference>
<keyword evidence="6" id="KW-1185">Reference proteome</keyword>
<dbReference type="Gene3D" id="2.120.10.80">
    <property type="entry name" value="Kelch-type beta propeller"/>
    <property type="match status" value="2"/>
</dbReference>
<dbReference type="KEGG" id="pmrn:116955369"/>
<feature type="compositionally biased region" description="Low complexity" evidence="5">
    <location>
        <begin position="368"/>
        <end position="377"/>
    </location>
</feature>
<reference evidence="7" key="1">
    <citation type="submission" date="2025-08" db="UniProtKB">
        <authorList>
            <consortium name="RefSeq"/>
        </authorList>
    </citation>
    <scope>IDENTIFICATION</scope>
    <source>
        <tissue evidence="7">Sperm</tissue>
    </source>
</reference>
<feature type="region of interest" description="Disordered" evidence="5">
    <location>
        <begin position="366"/>
        <end position="431"/>
    </location>
</feature>
<evidence type="ECO:0000313" key="6">
    <source>
        <dbReference type="Proteomes" id="UP001318040"/>
    </source>
</evidence>
<dbReference type="InterPro" id="IPR015915">
    <property type="entry name" value="Kelch-typ_b-propeller"/>
</dbReference>
<name>A0AAJ7U9S7_PETMA</name>
<evidence type="ECO:0000313" key="7">
    <source>
        <dbReference type="RefSeq" id="XP_032832287.1"/>
    </source>
</evidence>
<feature type="compositionally biased region" description="Low complexity" evidence="5">
    <location>
        <begin position="95"/>
        <end position="105"/>
    </location>
</feature>
<keyword evidence="2" id="KW-0677">Repeat</keyword>
<accession>A0AAJ7U9S7</accession>
<dbReference type="Pfam" id="PF24681">
    <property type="entry name" value="Kelch_KLHDC2_KLHL20_DRC7"/>
    <property type="match status" value="1"/>
</dbReference>
<feature type="compositionally biased region" description="Basic and acidic residues" evidence="5">
    <location>
        <begin position="396"/>
        <end position="405"/>
    </location>
</feature>
<evidence type="ECO:0000256" key="3">
    <source>
        <dbReference type="ARBA" id="ARBA00037224"/>
    </source>
</evidence>
<evidence type="ECO:0000256" key="1">
    <source>
        <dbReference type="ARBA" id="ARBA00022441"/>
    </source>
</evidence>
<evidence type="ECO:0000256" key="5">
    <source>
        <dbReference type="SAM" id="MobiDB-lite"/>
    </source>
</evidence>
<dbReference type="PANTHER" id="PTHR46647">
    <property type="entry name" value="RAB9 EFFECTOR PROTEIN WITH KELCH MOTIFS"/>
    <property type="match status" value="1"/>
</dbReference>
<comment type="function">
    <text evidence="3">Rab9 effector required for endosome to trans-Golgi network (TGN) transport.</text>
</comment>
<sequence>MDFHAILEPGDIPKPGLWYVLAPRGQPPPVTVGHTCTHLVGSRGGAMGRVLIVGGANPEASFKHTVVLDLDTYEWHTPDWRGLQPRYEHAAFVSPSAPLAESSPADENSSTPEGGGGRASGAEAALDGNPPGSTKSPPPPSLGSSSSSAGLWVFGGADRTGNRNCVQRLDLEQRRWESPPVEGTPPCPRTYHSGAAAVGGTLYVVGGGAHGASAVRDARLYAFDSVSQRWSCPETSGVAPSPRHGHAVACVGARLYVHAGMDGADFLSDLHVLDTAALRWEKGRCRGDVPSARAAHAALAHGRFLYTFGGLGPAGALSCAYKFHVDKQRWTLVKLNCPPPAPRLDHAMCVIPWVTRLRPDSPELPQDAAAAVAGASSPPHPPQPPPRDAAGQSESASRRSGETERSASPTRGSPRERPTAPIGATGVATPHRPDVVAAAGAGRGPASVIGEPAGGTVSLCLVFGGMDGEGEIFNDCMAMLLE</sequence>
<feature type="compositionally biased region" description="Low complexity" evidence="5">
    <location>
        <begin position="120"/>
        <end position="135"/>
    </location>
</feature>
<feature type="region of interest" description="Disordered" evidence="5">
    <location>
        <begin position="95"/>
        <end position="153"/>
    </location>
</feature>
<evidence type="ECO:0000256" key="2">
    <source>
        <dbReference type="ARBA" id="ARBA00022737"/>
    </source>
</evidence>
<evidence type="ECO:0000256" key="4">
    <source>
        <dbReference type="ARBA" id="ARBA00039295"/>
    </source>
</evidence>
<protein>
    <recommendedName>
        <fullName evidence="4">Rab9 effector protein with kelch motifs</fullName>
    </recommendedName>
</protein>
<dbReference type="AlphaFoldDB" id="A0AAJ7U9S7"/>
<dbReference type="PANTHER" id="PTHR46647:SF1">
    <property type="entry name" value="RAB9 EFFECTOR PROTEIN WITH KELCH MOTIFS"/>
    <property type="match status" value="1"/>
</dbReference>